<keyword evidence="1" id="KW-0175">Coiled coil</keyword>
<evidence type="ECO:0000256" key="1">
    <source>
        <dbReference type="SAM" id="Coils"/>
    </source>
</evidence>
<feature type="compositionally biased region" description="Basic and acidic residues" evidence="2">
    <location>
        <begin position="573"/>
        <end position="583"/>
    </location>
</feature>
<feature type="region of interest" description="Disordered" evidence="2">
    <location>
        <begin position="573"/>
        <end position="595"/>
    </location>
</feature>
<protein>
    <submittedName>
        <fullName evidence="4">Uncharacterized protein</fullName>
    </submittedName>
</protein>
<sequence>MARVKQAKVSEKSAEKSLASGGPSDKHAVFNAFLEQLHVLLESDQNVDGEAVTSIVTELNKKCSYFDTANQLIEHVRLVKTAGVDSAIPDSLSVVNETEDSDAKIVRAIDVFDGSQRDLYASLPEELRDLVNRAQRADLKKIEYIVRELKENSEALGEAMKVLRKLQDKASKKKAEKLVQIPLNNSQLSEEMVEPKGVINDEASDQTPLQEEEEKEIGSHCSEVETCSTETDVELVTPSIAQAETTENHSTELSDSRNLESQLLPREDEKKRLLELENEVEEATKGISRFLGLKTDFTNLSEAVQSMQASFQLEHGKHVFSLTALEAKNKENEKLALEKNRLEETVKKVGEEKKKESEELQKTKTLLKKTRKEKDNAVKKLKRIADKDKPEDINVSERLSDISANESGLNTSNYSVESSGGDTTTTVDKKSERRIAELQRSTESLRKRYEEVCQKLETSEKSLEIQQELNAQTTSLSAEQSQKQSNEISDLKETVEMLKTTTVQQQEELIRIKQLERTKTDVLVSLLEDEKQSIRDECDSLKHKLERSQKALLEQKSEAKKHLENELWKLKKAAKSAEKRKSETPVSPKLKDTSPMVQHCDVQKVIADLTMLQEKVKDASSDEAISKIGNVLQSAMASVEAIANKANRLEAEHKLKDQVNEELRKTNEENLKKYENSLSEERRKCAEEVAGFKMQLEELDSWMEKLREQEKEKEAMRMEYQTASEDLATRILSYEREKAKFQEELYDLKKDIDQKTADFRKVNEEKLQLQRETEQITKQLEESLSPKKDKAAQLESRLEVIQVAAKAQQKRLDEDLKSARIELQEAIAKCDELQQQNEVLQEKLTSTEKLTLSLTEKLSEVKETEDTVVELQKTISQLKEENSYLQSESAQDRSGLVTALVATQNKLTKCQKAFSVPSLGEQLTDLDESQNNVDEAQSSRQTNNQTQAVIEQAYPDIDSLLRQLVHHLAQNQNYMYGVFGIVIYIILIHLYILL</sequence>
<reference evidence="4 5" key="1">
    <citation type="submission" date="2019-12" db="EMBL/GenBank/DDBJ databases">
        <title>Chromosome-level assembly of the Caenorhabditis remanei genome.</title>
        <authorList>
            <person name="Teterina A.A."/>
            <person name="Willis J.H."/>
            <person name="Phillips P.C."/>
        </authorList>
    </citation>
    <scope>NUCLEOTIDE SEQUENCE [LARGE SCALE GENOMIC DNA]</scope>
    <source>
        <strain evidence="4 5">PX506</strain>
        <tissue evidence="4">Whole organism</tissue>
    </source>
</reference>
<feature type="compositionally biased region" description="Polar residues" evidence="2">
    <location>
        <begin position="929"/>
        <end position="945"/>
    </location>
</feature>
<feature type="coiled-coil region" evidence="1">
    <location>
        <begin position="146"/>
        <end position="176"/>
    </location>
</feature>
<dbReference type="KEGG" id="crq:GCK72_002356"/>
<feature type="region of interest" description="Disordered" evidence="2">
    <location>
        <begin position="1"/>
        <end position="23"/>
    </location>
</feature>
<feature type="compositionally biased region" description="Polar residues" evidence="2">
    <location>
        <begin position="402"/>
        <end position="426"/>
    </location>
</feature>
<evidence type="ECO:0000313" key="4">
    <source>
        <dbReference type="EMBL" id="KAF1770537.1"/>
    </source>
</evidence>
<feature type="region of interest" description="Disordered" evidence="2">
    <location>
        <begin position="396"/>
        <end position="433"/>
    </location>
</feature>
<name>A0A6A5HW49_CAERE</name>
<keyword evidence="3" id="KW-0472">Membrane</keyword>
<comment type="caution">
    <text evidence="4">The sequence shown here is derived from an EMBL/GenBank/DDBJ whole genome shotgun (WGS) entry which is preliminary data.</text>
</comment>
<dbReference type="EMBL" id="WUAV01000001">
    <property type="protein sequence ID" value="KAF1770537.1"/>
    <property type="molecule type" value="Genomic_DNA"/>
</dbReference>
<accession>A0A6A5HW49</accession>
<evidence type="ECO:0000256" key="2">
    <source>
        <dbReference type="SAM" id="MobiDB-lite"/>
    </source>
</evidence>
<feature type="region of interest" description="Disordered" evidence="2">
    <location>
        <begin position="925"/>
        <end position="945"/>
    </location>
</feature>
<dbReference type="AlphaFoldDB" id="A0A6A5HW49"/>
<feature type="coiled-coil region" evidence="1">
    <location>
        <begin position="632"/>
        <end position="888"/>
    </location>
</feature>
<evidence type="ECO:0000256" key="3">
    <source>
        <dbReference type="SAM" id="Phobius"/>
    </source>
</evidence>
<organism evidence="4 5">
    <name type="scientific">Caenorhabditis remanei</name>
    <name type="common">Caenorhabditis vulgaris</name>
    <dbReference type="NCBI Taxonomy" id="31234"/>
    <lineage>
        <taxon>Eukaryota</taxon>
        <taxon>Metazoa</taxon>
        <taxon>Ecdysozoa</taxon>
        <taxon>Nematoda</taxon>
        <taxon>Chromadorea</taxon>
        <taxon>Rhabditida</taxon>
        <taxon>Rhabditina</taxon>
        <taxon>Rhabditomorpha</taxon>
        <taxon>Rhabditoidea</taxon>
        <taxon>Rhabditidae</taxon>
        <taxon>Peloderinae</taxon>
        <taxon>Caenorhabditis</taxon>
    </lineage>
</organism>
<dbReference type="RefSeq" id="XP_053592032.1">
    <property type="nucleotide sequence ID" value="XM_053723387.1"/>
</dbReference>
<evidence type="ECO:0000313" key="5">
    <source>
        <dbReference type="Proteomes" id="UP000483820"/>
    </source>
</evidence>
<gene>
    <name evidence="4" type="ORF">GCK72_002356</name>
</gene>
<dbReference type="Proteomes" id="UP000483820">
    <property type="component" value="Chromosome I"/>
</dbReference>
<dbReference type="CTD" id="9809885"/>
<feature type="transmembrane region" description="Helical" evidence="3">
    <location>
        <begin position="974"/>
        <end position="993"/>
    </location>
</feature>
<feature type="coiled-coil region" evidence="1">
    <location>
        <begin position="325"/>
        <end position="387"/>
    </location>
</feature>
<keyword evidence="3" id="KW-0812">Transmembrane</keyword>
<dbReference type="GeneID" id="9809885"/>
<keyword evidence="3" id="KW-1133">Transmembrane helix</keyword>
<proteinExistence type="predicted"/>